<feature type="compositionally biased region" description="Basic and acidic residues" evidence="1">
    <location>
        <begin position="265"/>
        <end position="280"/>
    </location>
</feature>
<comment type="caution">
    <text evidence="2">The sequence shown here is derived from an EMBL/GenBank/DDBJ whole genome shotgun (WGS) entry which is preliminary data.</text>
</comment>
<reference evidence="2 3" key="1">
    <citation type="submission" date="2019-07" db="EMBL/GenBank/DDBJ databases">
        <title>Analysis of the biochemical properties, biological activity and biotechnological potential of siderophores and biosurfactants produced by Antarctic psychrotolerant bacteria.</title>
        <authorList>
            <person name="Styczynski M."/>
            <person name="Krucon T."/>
            <person name="Decewicz P."/>
            <person name="Dziewit L."/>
        </authorList>
    </citation>
    <scope>NUCLEOTIDE SEQUENCE [LARGE SCALE GENOMIC DNA]</scope>
    <source>
        <strain evidence="2 3">ANT_H27</strain>
    </source>
</reference>
<feature type="compositionally biased region" description="Basic and acidic residues" evidence="1">
    <location>
        <begin position="113"/>
        <end position="125"/>
    </location>
</feature>
<feature type="region of interest" description="Disordered" evidence="1">
    <location>
        <begin position="101"/>
        <end position="165"/>
    </location>
</feature>
<gene>
    <name evidence="2" type="ORF">FQ154_19365</name>
</gene>
<dbReference type="RefSeq" id="WP_149620996.1">
    <property type="nucleotide sequence ID" value="NZ_VOBL01000033.1"/>
</dbReference>
<dbReference type="EMBL" id="VOBL01000033">
    <property type="protein sequence ID" value="KAA0973213.1"/>
    <property type="molecule type" value="Genomic_DNA"/>
</dbReference>
<evidence type="ECO:0000313" key="3">
    <source>
        <dbReference type="Proteomes" id="UP000323856"/>
    </source>
</evidence>
<evidence type="ECO:0000313" key="2">
    <source>
        <dbReference type="EMBL" id="KAA0973213.1"/>
    </source>
</evidence>
<protein>
    <submittedName>
        <fullName evidence="2">Uncharacterized protein</fullName>
    </submittedName>
</protein>
<dbReference type="AlphaFoldDB" id="A0A5B0E2Y8"/>
<feature type="region of interest" description="Disordered" evidence="1">
    <location>
        <begin position="69"/>
        <end position="88"/>
    </location>
</feature>
<accession>A0A5B0E2Y8</accession>
<name>A0A5B0E2Y8_9MICC</name>
<dbReference type="Proteomes" id="UP000323856">
    <property type="component" value="Unassembled WGS sequence"/>
</dbReference>
<evidence type="ECO:0000256" key="1">
    <source>
        <dbReference type="SAM" id="MobiDB-lite"/>
    </source>
</evidence>
<feature type="region of interest" description="Disordered" evidence="1">
    <location>
        <begin position="265"/>
        <end position="310"/>
    </location>
</feature>
<dbReference type="OrthoDB" id="5063005at2"/>
<feature type="compositionally biased region" description="Basic residues" evidence="1">
    <location>
        <begin position="298"/>
        <end position="310"/>
    </location>
</feature>
<proteinExistence type="predicted"/>
<feature type="compositionally biased region" description="Basic and acidic residues" evidence="1">
    <location>
        <begin position="148"/>
        <end position="157"/>
    </location>
</feature>
<feature type="compositionally biased region" description="Basic residues" evidence="1">
    <location>
        <begin position="129"/>
        <end position="138"/>
    </location>
</feature>
<sequence length="310" mass="35054">MAFNEGSASPAELVAEIRRIFQASWVELGGMLDRSEKMVRKIAKGETSGESYREALLEILRQGRVVHRPPRRRRKDGSLVKVRAKNDAKDPLVTPVEHAIEPEEAEGAGEVSAADKQKAAKEGTEGRTAPKRPRRRFKRETTVFPDGGRQHKIEMPKGKKTKGHAQGMGAILDTFRRVAKGQKAGDKRVKVSVVFDMGNGETRRVEIGSHAGYHSSDILADVRKLHGGDVEGWINDQVRERYTDFDPVDFSIIQAEIQVFDAARSKAERKDLDEQDARRWNRDRHGRRLIEPAPMANRRSRARKRNRDKP</sequence>
<organism evidence="2 3">
    <name type="scientific">Paeniglutamicibacter gangotriensis</name>
    <dbReference type="NCBI Taxonomy" id="254787"/>
    <lineage>
        <taxon>Bacteria</taxon>
        <taxon>Bacillati</taxon>
        <taxon>Actinomycetota</taxon>
        <taxon>Actinomycetes</taxon>
        <taxon>Micrococcales</taxon>
        <taxon>Micrococcaceae</taxon>
        <taxon>Paeniglutamicibacter</taxon>
    </lineage>
</organism>